<reference evidence="2" key="2">
    <citation type="submission" date="2019-10" db="EMBL/GenBank/DDBJ databases">
        <title>A de novo genome assembly of a pear dwarfing rootstock.</title>
        <authorList>
            <person name="Wang F."/>
            <person name="Wang J."/>
            <person name="Li S."/>
            <person name="Zhang Y."/>
            <person name="Fang M."/>
            <person name="Ma L."/>
            <person name="Zhao Y."/>
            <person name="Jiang S."/>
        </authorList>
    </citation>
    <scope>NUCLEOTIDE SEQUENCE [LARGE SCALE GENOMIC DNA]</scope>
</reference>
<name>A0A5N5H7I1_9ROSA</name>
<comment type="caution">
    <text evidence="1">The sequence shown here is derived from an EMBL/GenBank/DDBJ whole genome shotgun (WGS) entry which is preliminary data.</text>
</comment>
<protein>
    <submittedName>
        <fullName evidence="1">Uncharacterized protein</fullName>
    </submittedName>
</protein>
<gene>
    <name evidence="1" type="ORF">D8674_015609</name>
</gene>
<sequence length="105" mass="12349">MEASGKKKTETDRFTDTVFSWSLEDIFDENLYKNQIPKSFQSVQHYFGSYLFPLLEETRAQVHSSMETIYRAPFAEVVAFEEAKPYGKNLYDVKGWEIMEFCISH</sequence>
<evidence type="ECO:0000313" key="2">
    <source>
        <dbReference type="Proteomes" id="UP000327157"/>
    </source>
</evidence>
<proteinExistence type="predicted"/>
<dbReference type="OrthoDB" id="3156807at2759"/>
<evidence type="ECO:0000313" key="1">
    <source>
        <dbReference type="EMBL" id="KAB2623949.1"/>
    </source>
</evidence>
<dbReference type="EMBL" id="SMOL01000160">
    <property type="protein sequence ID" value="KAB2623949.1"/>
    <property type="molecule type" value="Genomic_DNA"/>
</dbReference>
<reference evidence="1 2" key="3">
    <citation type="submission" date="2019-11" db="EMBL/GenBank/DDBJ databases">
        <title>A de novo genome assembly of a pear dwarfing rootstock.</title>
        <authorList>
            <person name="Wang F."/>
            <person name="Wang J."/>
            <person name="Li S."/>
            <person name="Zhang Y."/>
            <person name="Fang M."/>
            <person name="Ma L."/>
            <person name="Zhao Y."/>
            <person name="Jiang S."/>
        </authorList>
    </citation>
    <scope>NUCLEOTIDE SEQUENCE [LARGE SCALE GENOMIC DNA]</scope>
    <source>
        <strain evidence="1">S2</strain>
        <tissue evidence="1">Leaf</tissue>
    </source>
</reference>
<accession>A0A5N5H7I1</accession>
<reference evidence="1 2" key="1">
    <citation type="submission" date="2019-09" db="EMBL/GenBank/DDBJ databases">
        <authorList>
            <person name="Ou C."/>
        </authorList>
    </citation>
    <scope>NUCLEOTIDE SEQUENCE [LARGE SCALE GENOMIC DNA]</scope>
    <source>
        <strain evidence="1">S2</strain>
        <tissue evidence="1">Leaf</tissue>
    </source>
</reference>
<organism evidence="1 2">
    <name type="scientific">Pyrus ussuriensis x Pyrus communis</name>
    <dbReference type="NCBI Taxonomy" id="2448454"/>
    <lineage>
        <taxon>Eukaryota</taxon>
        <taxon>Viridiplantae</taxon>
        <taxon>Streptophyta</taxon>
        <taxon>Embryophyta</taxon>
        <taxon>Tracheophyta</taxon>
        <taxon>Spermatophyta</taxon>
        <taxon>Magnoliopsida</taxon>
        <taxon>eudicotyledons</taxon>
        <taxon>Gunneridae</taxon>
        <taxon>Pentapetalae</taxon>
        <taxon>rosids</taxon>
        <taxon>fabids</taxon>
        <taxon>Rosales</taxon>
        <taxon>Rosaceae</taxon>
        <taxon>Amygdaloideae</taxon>
        <taxon>Maleae</taxon>
        <taxon>Pyrus</taxon>
    </lineage>
</organism>
<keyword evidence="2" id="KW-1185">Reference proteome</keyword>
<dbReference type="Proteomes" id="UP000327157">
    <property type="component" value="Chromosome 16"/>
</dbReference>
<dbReference type="AlphaFoldDB" id="A0A5N5H7I1"/>